<dbReference type="AlphaFoldDB" id="A0AAW0XQD0"/>
<dbReference type="SUPFAM" id="SSF103025">
    <property type="entry name" value="Folate-binding domain"/>
    <property type="match status" value="1"/>
</dbReference>
<comment type="caution">
    <text evidence="3">The sequence shown here is derived from an EMBL/GenBank/DDBJ whole genome shotgun (WGS) entry which is preliminary data.</text>
</comment>
<evidence type="ECO:0000259" key="2">
    <source>
        <dbReference type="PROSITE" id="PS50164"/>
    </source>
</evidence>
<sequence length="301" mass="34056">MLTMRALRVEKFIPFWAEELDSTTTPYEVGRGYKVKLNKEYFIGKFALMRQSSQGLKKRLVHLTLDDSFDPDEDVWPWGGEPIFRNNLYVGNTTSTAMCDKAEVVENFYGVYILYCINPKFRGRTYIGFTTDPNRRIKQHNKGQKAGGAFRTSNKGPWEMVLIVHGFPNDISALRAGMEPPVHMPIAYGPVKPSKVKNSEETIDVLQQDDAMCLICKGLVKQSDIMRCLSSSCPLIAHIRCLASHMLQRELPGTILPLEGSCPSCGITMLWGDLVRLKRGCYQLTEDVKDEHWAEALSQIT</sequence>
<dbReference type="CDD" id="cd10455">
    <property type="entry name" value="GIY-YIG_SLX1"/>
    <property type="match status" value="1"/>
</dbReference>
<dbReference type="PANTHER" id="PTHR20208:SF10">
    <property type="entry name" value="STRUCTURE-SPECIFIC ENDONUCLEASE SUBUNIT SLX1"/>
    <property type="match status" value="1"/>
</dbReference>
<evidence type="ECO:0000313" key="3">
    <source>
        <dbReference type="EMBL" id="KAK8746582.1"/>
    </source>
</evidence>
<dbReference type="GO" id="GO:0017108">
    <property type="term" value="F:5'-flap endonuclease activity"/>
    <property type="evidence" value="ECO:0007669"/>
    <property type="project" value="TreeGrafter"/>
</dbReference>
<name>A0AAW0XQD0_CHEQU</name>
<dbReference type="Pfam" id="PF21202">
    <property type="entry name" value="SLX1_C"/>
    <property type="match status" value="1"/>
</dbReference>
<dbReference type="Pfam" id="PF01541">
    <property type="entry name" value="GIY-YIG"/>
    <property type="match status" value="1"/>
</dbReference>
<keyword evidence="1" id="KW-0863">Zinc-finger</keyword>
<dbReference type="PROSITE" id="PS50164">
    <property type="entry name" value="GIY_YIG"/>
    <property type="match status" value="1"/>
</dbReference>
<gene>
    <name evidence="3" type="ORF">OTU49_017089</name>
</gene>
<dbReference type="GO" id="GO:0000724">
    <property type="term" value="P:double-strand break repair via homologous recombination"/>
    <property type="evidence" value="ECO:0007669"/>
    <property type="project" value="TreeGrafter"/>
</dbReference>
<accession>A0AAW0XQD0</accession>
<dbReference type="InterPro" id="IPR050381">
    <property type="entry name" value="SLX1_endonuclease"/>
</dbReference>
<dbReference type="GO" id="GO:0008821">
    <property type="term" value="F:crossover junction DNA endonuclease activity"/>
    <property type="evidence" value="ECO:0007669"/>
    <property type="project" value="TreeGrafter"/>
</dbReference>
<dbReference type="InterPro" id="IPR000305">
    <property type="entry name" value="GIY-YIG_endonuc"/>
</dbReference>
<dbReference type="InterPro" id="IPR013083">
    <property type="entry name" value="Znf_RING/FYVE/PHD"/>
</dbReference>
<dbReference type="GO" id="GO:0008270">
    <property type="term" value="F:zinc ion binding"/>
    <property type="evidence" value="ECO:0007669"/>
    <property type="project" value="UniProtKB-KW"/>
</dbReference>
<dbReference type="Gene3D" id="2.40.30.110">
    <property type="entry name" value="Aminomethyltransferase beta-barrel domains"/>
    <property type="match status" value="1"/>
</dbReference>
<dbReference type="Gene3D" id="3.40.1440.10">
    <property type="entry name" value="GIY-YIG endonuclease"/>
    <property type="match status" value="1"/>
</dbReference>
<dbReference type="SUPFAM" id="SSF57850">
    <property type="entry name" value="RING/U-box"/>
    <property type="match status" value="1"/>
</dbReference>
<keyword evidence="4" id="KW-1185">Reference proteome</keyword>
<dbReference type="GO" id="GO:0033557">
    <property type="term" value="C:Slx1-Slx4 complex"/>
    <property type="evidence" value="ECO:0007669"/>
    <property type="project" value="TreeGrafter"/>
</dbReference>
<evidence type="ECO:0000313" key="4">
    <source>
        <dbReference type="Proteomes" id="UP001445076"/>
    </source>
</evidence>
<keyword evidence="1" id="KW-0862">Zinc</keyword>
<feature type="domain" description="GIY-YIG" evidence="2">
    <location>
        <begin position="107"/>
        <end position="194"/>
    </location>
</feature>
<dbReference type="PANTHER" id="PTHR20208">
    <property type="entry name" value="STRUCTURE-SPECIFIC ENDONUCLEASE SUBUNIT SLX1"/>
    <property type="match status" value="1"/>
</dbReference>
<dbReference type="EMBL" id="JARKIK010000017">
    <property type="protein sequence ID" value="KAK8746582.1"/>
    <property type="molecule type" value="Genomic_DNA"/>
</dbReference>
<organism evidence="3 4">
    <name type="scientific">Cherax quadricarinatus</name>
    <name type="common">Australian red claw crayfish</name>
    <dbReference type="NCBI Taxonomy" id="27406"/>
    <lineage>
        <taxon>Eukaryota</taxon>
        <taxon>Metazoa</taxon>
        <taxon>Ecdysozoa</taxon>
        <taxon>Arthropoda</taxon>
        <taxon>Crustacea</taxon>
        <taxon>Multicrustacea</taxon>
        <taxon>Malacostraca</taxon>
        <taxon>Eumalacostraca</taxon>
        <taxon>Eucarida</taxon>
        <taxon>Decapoda</taxon>
        <taxon>Pleocyemata</taxon>
        <taxon>Astacidea</taxon>
        <taxon>Parastacoidea</taxon>
        <taxon>Parastacidae</taxon>
        <taxon>Cherax</taxon>
    </lineage>
</organism>
<dbReference type="Gene3D" id="3.30.1360.120">
    <property type="entry name" value="Probable tRNA modification gtpase trme, domain 1"/>
    <property type="match status" value="1"/>
</dbReference>
<dbReference type="Gene3D" id="3.30.40.10">
    <property type="entry name" value="Zinc/RING finger domain, C3HC4 (zinc finger)"/>
    <property type="match status" value="1"/>
</dbReference>
<protein>
    <recommendedName>
        <fullName evidence="2">GIY-YIG domain-containing protein</fullName>
    </recommendedName>
</protein>
<evidence type="ECO:0000256" key="1">
    <source>
        <dbReference type="ARBA" id="ARBA00022771"/>
    </source>
</evidence>
<dbReference type="InterPro" id="IPR027266">
    <property type="entry name" value="TrmE/GcvT-like"/>
</dbReference>
<dbReference type="InterPro" id="IPR048749">
    <property type="entry name" value="SLX1_C"/>
</dbReference>
<dbReference type="SUPFAM" id="SSF82771">
    <property type="entry name" value="GIY-YIG endonuclease"/>
    <property type="match status" value="1"/>
</dbReference>
<keyword evidence="1" id="KW-0479">Metal-binding</keyword>
<reference evidence="3 4" key="1">
    <citation type="journal article" date="2024" name="BMC Genomics">
        <title>Genome assembly of redclaw crayfish (Cherax quadricarinatus) provides insights into its immune adaptation and hypoxia tolerance.</title>
        <authorList>
            <person name="Liu Z."/>
            <person name="Zheng J."/>
            <person name="Li H."/>
            <person name="Fang K."/>
            <person name="Wang S."/>
            <person name="He J."/>
            <person name="Zhou D."/>
            <person name="Weng S."/>
            <person name="Chi M."/>
            <person name="Gu Z."/>
            <person name="He J."/>
            <person name="Li F."/>
            <person name="Wang M."/>
        </authorList>
    </citation>
    <scope>NUCLEOTIDE SEQUENCE [LARGE SCALE GENOMIC DNA]</scope>
    <source>
        <strain evidence="3">ZL_2023a</strain>
    </source>
</reference>
<dbReference type="InterPro" id="IPR035901">
    <property type="entry name" value="GIY-YIG_endonuc_sf"/>
</dbReference>
<dbReference type="Gene3D" id="3.30.70.1400">
    <property type="entry name" value="Aminomethyltransferase beta-barrel domains"/>
    <property type="match status" value="1"/>
</dbReference>
<dbReference type="Proteomes" id="UP001445076">
    <property type="component" value="Unassembled WGS sequence"/>
</dbReference>
<proteinExistence type="predicted"/>